<dbReference type="InterPro" id="IPR036365">
    <property type="entry name" value="PGBD-like_sf"/>
</dbReference>
<organism evidence="2 3">
    <name type="scientific">Streptacidiphilus pinicola</name>
    <dbReference type="NCBI Taxonomy" id="2219663"/>
    <lineage>
        <taxon>Bacteria</taxon>
        <taxon>Bacillati</taxon>
        <taxon>Actinomycetota</taxon>
        <taxon>Actinomycetes</taxon>
        <taxon>Kitasatosporales</taxon>
        <taxon>Streptomycetaceae</taxon>
        <taxon>Streptacidiphilus</taxon>
    </lineage>
</organism>
<dbReference type="InterPro" id="IPR002477">
    <property type="entry name" value="Peptidoglycan-bd-like"/>
</dbReference>
<dbReference type="Pfam" id="PF13560">
    <property type="entry name" value="HTH_31"/>
    <property type="match status" value="1"/>
</dbReference>
<sequence length="300" mass="30898">MTVARPLPSACTVHAACLECCVCSAEPGVVVARWKALPEGLDPAVVRFVAELRRLKDETGLSVVQVADRTGYSEASWQRYFGGRTLAPREAVERLVEIAGADGATVAALQDAAQQVWRPAASAAATDDTVALEEVAPAGPEPALPESAPAVVSMPVGASDARPALDTRTVLTAVVSALVGAAVTLLLVQPWNGSTSAAAAAPVARPTPKAPVSYHCAYRQTGGKWYAGNSATNTDLVIDGEAGPEVAEVQCLLEHAGISAGAVDGAFGPMTLHAVILEQEARHIDIDGQVGPQTWAALRG</sequence>
<dbReference type="Proteomes" id="UP000248889">
    <property type="component" value="Unassembled WGS sequence"/>
</dbReference>
<dbReference type="SUPFAM" id="SSF47413">
    <property type="entry name" value="lambda repressor-like DNA-binding domains"/>
    <property type="match status" value="1"/>
</dbReference>
<accession>A0A2X0K395</accession>
<dbReference type="CDD" id="cd00093">
    <property type="entry name" value="HTH_XRE"/>
    <property type="match status" value="1"/>
</dbReference>
<dbReference type="Pfam" id="PF01471">
    <property type="entry name" value="PG_binding_1"/>
    <property type="match status" value="1"/>
</dbReference>
<dbReference type="GO" id="GO:0003677">
    <property type="term" value="F:DNA binding"/>
    <property type="evidence" value="ECO:0007669"/>
    <property type="project" value="InterPro"/>
</dbReference>
<dbReference type="EMBL" id="QKYN01000138">
    <property type="protein sequence ID" value="RAG81790.1"/>
    <property type="molecule type" value="Genomic_DNA"/>
</dbReference>
<dbReference type="InterPro" id="IPR036366">
    <property type="entry name" value="PGBDSf"/>
</dbReference>
<dbReference type="SMART" id="SM00530">
    <property type="entry name" value="HTH_XRE"/>
    <property type="match status" value="1"/>
</dbReference>
<proteinExistence type="predicted"/>
<reference evidence="2 3" key="1">
    <citation type="submission" date="2018-06" db="EMBL/GenBank/DDBJ databases">
        <title>Streptacidiphilus pinicola sp. nov., isolated from pine grove soil.</title>
        <authorList>
            <person name="Roh S.G."/>
            <person name="Park S."/>
            <person name="Kim M.-K."/>
            <person name="Yun B.-R."/>
            <person name="Park J."/>
            <person name="Kim M.J."/>
            <person name="Kim Y.S."/>
            <person name="Kim S.B."/>
        </authorList>
    </citation>
    <scope>NUCLEOTIDE SEQUENCE [LARGE SCALE GENOMIC DNA]</scope>
    <source>
        <strain evidence="2 3">MMS16-CNU450</strain>
    </source>
</reference>
<dbReference type="InterPro" id="IPR001387">
    <property type="entry name" value="Cro/C1-type_HTH"/>
</dbReference>
<gene>
    <name evidence="2" type="ORF">DN069_31045</name>
</gene>
<evidence type="ECO:0000313" key="2">
    <source>
        <dbReference type="EMBL" id="RAG81790.1"/>
    </source>
</evidence>
<evidence type="ECO:0000313" key="3">
    <source>
        <dbReference type="Proteomes" id="UP000248889"/>
    </source>
</evidence>
<dbReference type="InterPro" id="IPR010982">
    <property type="entry name" value="Lambda_DNA-bd_dom_sf"/>
</dbReference>
<protein>
    <submittedName>
        <fullName evidence="2">Peptidoglycan-binding protein</fullName>
    </submittedName>
</protein>
<comment type="caution">
    <text evidence="2">The sequence shown here is derived from an EMBL/GenBank/DDBJ whole genome shotgun (WGS) entry which is preliminary data.</text>
</comment>
<dbReference type="Gene3D" id="1.10.101.10">
    <property type="entry name" value="PGBD-like superfamily/PGBD"/>
    <property type="match status" value="1"/>
</dbReference>
<evidence type="ECO:0000259" key="1">
    <source>
        <dbReference type="SMART" id="SM00530"/>
    </source>
</evidence>
<name>A0A2X0K395_9ACTN</name>
<dbReference type="OrthoDB" id="9815541at2"/>
<keyword evidence="3" id="KW-1185">Reference proteome</keyword>
<dbReference type="SUPFAM" id="SSF47090">
    <property type="entry name" value="PGBD-like"/>
    <property type="match status" value="1"/>
</dbReference>
<feature type="domain" description="HTH cro/C1-type" evidence="1">
    <location>
        <begin position="51"/>
        <end position="106"/>
    </location>
</feature>
<dbReference type="AlphaFoldDB" id="A0A2X0K395"/>